<keyword evidence="5" id="KW-1185">Reference proteome</keyword>
<organism evidence="4 5">
    <name type="scientific">Rhodocollybia butyracea</name>
    <dbReference type="NCBI Taxonomy" id="206335"/>
    <lineage>
        <taxon>Eukaryota</taxon>
        <taxon>Fungi</taxon>
        <taxon>Dikarya</taxon>
        <taxon>Basidiomycota</taxon>
        <taxon>Agaricomycotina</taxon>
        <taxon>Agaricomycetes</taxon>
        <taxon>Agaricomycetidae</taxon>
        <taxon>Agaricales</taxon>
        <taxon>Marasmiineae</taxon>
        <taxon>Omphalotaceae</taxon>
        <taxon>Rhodocollybia</taxon>
    </lineage>
</organism>
<feature type="compositionally biased region" description="Basic and acidic residues" evidence="2">
    <location>
        <begin position="1"/>
        <end position="12"/>
    </location>
</feature>
<feature type="region of interest" description="Disordered" evidence="2">
    <location>
        <begin position="629"/>
        <end position="657"/>
    </location>
</feature>
<keyword evidence="3" id="KW-1133">Transmembrane helix</keyword>
<keyword evidence="3" id="KW-0812">Transmembrane</keyword>
<dbReference type="EMBL" id="JADNRY010000092">
    <property type="protein sequence ID" value="KAF9066150.1"/>
    <property type="molecule type" value="Genomic_DNA"/>
</dbReference>
<evidence type="ECO:0000313" key="4">
    <source>
        <dbReference type="EMBL" id="KAF9066150.1"/>
    </source>
</evidence>
<accession>A0A9P5U3Y0</accession>
<keyword evidence="3" id="KW-0472">Membrane</keyword>
<dbReference type="SUPFAM" id="SSF47769">
    <property type="entry name" value="SAM/Pointed domain"/>
    <property type="match status" value="1"/>
</dbReference>
<keyword evidence="1" id="KW-0175">Coiled coil</keyword>
<comment type="caution">
    <text evidence="4">The sequence shown here is derived from an EMBL/GenBank/DDBJ whole genome shotgun (WGS) entry which is preliminary data.</text>
</comment>
<feature type="region of interest" description="Disordered" evidence="2">
    <location>
        <begin position="79"/>
        <end position="98"/>
    </location>
</feature>
<dbReference type="Gene3D" id="1.10.150.50">
    <property type="entry name" value="Transcription Factor, Ets-1"/>
    <property type="match status" value="1"/>
</dbReference>
<dbReference type="Proteomes" id="UP000772434">
    <property type="component" value="Unassembled WGS sequence"/>
</dbReference>
<sequence>MSTIKGDSREFTFPRSGSPTKDKPNAHPYAIKTTSTALLSRSSSISNSSTHHYVPQTPPASPGPRKHSSGHRHRYSISLSAENLPRPLPVPPSPTKEFVTRESPLTLEDLPPNPKLWTPSQLCSYLSTALRVKSGESLQLPPQVARDIANFVRESRITGKVFLKLEDNDLETYGVNKLWKSALLRASQNLRQNVLKGQVWGFFDELESTTNSMNFPFIDEALPQDDGVDDDSTPNRRRRSMSQPQSRSRFTGSNISPFPNGLPVYSSPSSSSSTEDLLSPMISFSPNHLPGLTSLHSQPRRGHGRSHNGRVKGMVDSFERSSSFDEGDPTSAKMLQEIKGKRQFDLEQLRKLRRERSGSTSSGSFGSSHSPTSSDDGGEPNAFEVIASPVEDYDASTITASRPSQLHLRAEEEPSIEDLLAKGDVSEDAISNHPSLAKLNSTQQGKNGSFARNTFSISKGKGKARKRGGVYAWEEEADDFGAAAPGKTTAKRVPSQVPASMASSLSSAKDIFGDAEATRVILGETREALELITPNVGSGSGTHTPSRPLPEIPIHPSLVSLPETDDFIFDDGPTAAEPEETEEEKMLRASIAETTQLLQTFNARLTEVEQKVGVLEVEIKELETANVAREGQQPDEVKTEEQEKATTGEAARESTKDDSFSEWPIIRKVWNGLFRFTPSTSNRPRIFDHKYWQSSPNLDPQTLSQLPPYILLVGLGVCAVVLRVVAKKLSGKR</sequence>
<gene>
    <name evidence="4" type="ORF">BDP27DRAFT_1546729</name>
</gene>
<feature type="compositionally biased region" description="Basic and acidic residues" evidence="2">
    <location>
        <begin position="635"/>
        <end position="657"/>
    </location>
</feature>
<evidence type="ECO:0000256" key="1">
    <source>
        <dbReference type="SAM" id="Coils"/>
    </source>
</evidence>
<dbReference type="InterPro" id="IPR013761">
    <property type="entry name" value="SAM/pointed_sf"/>
</dbReference>
<feature type="compositionally biased region" description="Basic residues" evidence="2">
    <location>
        <begin position="64"/>
        <end position="74"/>
    </location>
</feature>
<proteinExistence type="predicted"/>
<feature type="region of interest" description="Disordered" evidence="2">
    <location>
        <begin position="217"/>
        <end position="314"/>
    </location>
</feature>
<feature type="region of interest" description="Disordered" evidence="2">
    <location>
        <begin position="1"/>
        <end position="74"/>
    </location>
</feature>
<evidence type="ECO:0000256" key="2">
    <source>
        <dbReference type="SAM" id="MobiDB-lite"/>
    </source>
</evidence>
<dbReference type="AlphaFoldDB" id="A0A9P5U3Y0"/>
<protein>
    <submittedName>
        <fullName evidence="4">Uncharacterized protein</fullName>
    </submittedName>
</protein>
<name>A0A9P5U3Y0_9AGAR</name>
<feature type="region of interest" description="Disordered" evidence="2">
    <location>
        <begin position="353"/>
        <end position="382"/>
    </location>
</feature>
<feature type="compositionally biased region" description="Low complexity" evidence="2">
    <location>
        <begin position="358"/>
        <end position="375"/>
    </location>
</feature>
<feature type="transmembrane region" description="Helical" evidence="3">
    <location>
        <begin position="706"/>
        <end position="726"/>
    </location>
</feature>
<feature type="compositionally biased region" description="Acidic residues" evidence="2">
    <location>
        <begin position="222"/>
        <end position="232"/>
    </location>
</feature>
<dbReference type="OrthoDB" id="2425321at2759"/>
<evidence type="ECO:0000313" key="5">
    <source>
        <dbReference type="Proteomes" id="UP000772434"/>
    </source>
</evidence>
<feature type="coiled-coil region" evidence="1">
    <location>
        <begin position="591"/>
        <end position="625"/>
    </location>
</feature>
<feature type="compositionally biased region" description="Basic residues" evidence="2">
    <location>
        <begin position="298"/>
        <end position="310"/>
    </location>
</feature>
<evidence type="ECO:0000256" key="3">
    <source>
        <dbReference type="SAM" id="Phobius"/>
    </source>
</evidence>
<feature type="compositionally biased region" description="Low complexity" evidence="2">
    <location>
        <begin position="33"/>
        <end position="50"/>
    </location>
</feature>
<reference evidence="4" key="1">
    <citation type="submission" date="2020-11" db="EMBL/GenBank/DDBJ databases">
        <authorList>
            <consortium name="DOE Joint Genome Institute"/>
            <person name="Ahrendt S."/>
            <person name="Riley R."/>
            <person name="Andreopoulos W."/>
            <person name="Labutti K."/>
            <person name="Pangilinan J."/>
            <person name="Ruiz-Duenas F.J."/>
            <person name="Barrasa J.M."/>
            <person name="Sanchez-Garcia M."/>
            <person name="Camarero S."/>
            <person name="Miyauchi S."/>
            <person name="Serrano A."/>
            <person name="Linde D."/>
            <person name="Babiker R."/>
            <person name="Drula E."/>
            <person name="Ayuso-Fernandez I."/>
            <person name="Pacheco R."/>
            <person name="Padilla G."/>
            <person name="Ferreira P."/>
            <person name="Barriuso J."/>
            <person name="Kellner H."/>
            <person name="Castanera R."/>
            <person name="Alfaro M."/>
            <person name="Ramirez L."/>
            <person name="Pisabarro A.G."/>
            <person name="Kuo A."/>
            <person name="Tritt A."/>
            <person name="Lipzen A."/>
            <person name="He G."/>
            <person name="Yan M."/>
            <person name="Ng V."/>
            <person name="Cullen D."/>
            <person name="Martin F."/>
            <person name="Rosso M.-N."/>
            <person name="Henrissat B."/>
            <person name="Hibbett D."/>
            <person name="Martinez A.T."/>
            <person name="Grigoriev I.V."/>
        </authorList>
    </citation>
    <scope>NUCLEOTIDE SEQUENCE</scope>
    <source>
        <strain evidence="4">AH 40177</strain>
    </source>
</reference>